<organism evidence="1 2">
    <name type="scientific">Strix occidentalis caurina</name>
    <name type="common">northern spotted owl</name>
    <dbReference type="NCBI Taxonomy" id="311401"/>
    <lineage>
        <taxon>Eukaryota</taxon>
        <taxon>Metazoa</taxon>
        <taxon>Chordata</taxon>
        <taxon>Craniata</taxon>
        <taxon>Vertebrata</taxon>
        <taxon>Euteleostomi</taxon>
        <taxon>Archelosauria</taxon>
        <taxon>Archosauria</taxon>
        <taxon>Dinosauria</taxon>
        <taxon>Saurischia</taxon>
        <taxon>Theropoda</taxon>
        <taxon>Coelurosauria</taxon>
        <taxon>Aves</taxon>
        <taxon>Neognathae</taxon>
        <taxon>Neoaves</taxon>
        <taxon>Telluraves</taxon>
        <taxon>Strigiformes</taxon>
        <taxon>Strigidae</taxon>
        <taxon>Strix</taxon>
    </lineage>
</organism>
<reference evidence="1" key="2">
    <citation type="submission" date="2025-09" db="UniProtKB">
        <authorList>
            <consortium name="Ensembl"/>
        </authorList>
    </citation>
    <scope>IDENTIFICATION</scope>
</reference>
<dbReference type="Proteomes" id="UP000694551">
    <property type="component" value="Unplaced"/>
</dbReference>
<evidence type="ECO:0000313" key="2">
    <source>
        <dbReference type="Proteomes" id="UP000694551"/>
    </source>
</evidence>
<name>A0A8D0FU03_STROC</name>
<sequence>MWFYQTLQTQISAPLPLPFFWETYLFCSSLDLQLEISPGQAAPETDALSHLRHVGREGSCLLQLGSPWGFTVIFTAPAAAKGTHN</sequence>
<protein>
    <submittedName>
        <fullName evidence="1">Uncharacterized protein</fullName>
    </submittedName>
</protein>
<dbReference type="Ensembl" id="ENSSOCT00000022728.1">
    <property type="protein sequence ID" value="ENSSOCP00000022176.1"/>
    <property type="gene ID" value="ENSSOCG00000016509.1"/>
</dbReference>
<accession>A0A8D0FU03</accession>
<proteinExistence type="predicted"/>
<dbReference type="AlphaFoldDB" id="A0A8D0FU03"/>
<reference evidence="1" key="1">
    <citation type="submission" date="2025-08" db="UniProtKB">
        <authorList>
            <consortium name="Ensembl"/>
        </authorList>
    </citation>
    <scope>IDENTIFICATION</scope>
</reference>
<keyword evidence="2" id="KW-1185">Reference proteome</keyword>
<evidence type="ECO:0000313" key="1">
    <source>
        <dbReference type="Ensembl" id="ENSSOCP00000022176.1"/>
    </source>
</evidence>